<dbReference type="RefSeq" id="WP_130416164.1">
    <property type="nucleotide sequence ID" value="NZ_SGWX01000001.1"/>
</dbReference>
<gene>
    <name evidence="2" type="ORF">EV386_3046</name>
</gene>
<dbReference type="EMBL" id="SGWX01000001">
    <property type="protein sequence ID" value="RZS62699.1"/>
    <property type="molecule type" value="Genomic_DNA"/>
</dbReference>
<evidence type="ECO:0000313" key="2">
    <source>
        <dbReference type="EMBL" id="RZS62699.1"/>
    </source>
</evidence>
<dbReference type="SUPFAM" id="SSF56219">
    <property type="entry name" value="DNase I-like"/>
    <property type="match status" value="1"/>
</dbReference>
<protein>
    <submittedName>
        <fullName evidence="2">Endonuclease/exonuclease/phosphatase family protein</fullName>
    </submittedName>
</protein>
<feature type="domain" description="Endonuclease/exonuclease/phosphatase" evidence="1">
    <location>
        <begin position="6"/>
        <end position="304"/>
    </location>
</feature>
<accession>A0A4Q7M932</accession>
<keyword evidence="2" id="KW-0255">Endonuclease</keyword>
<dbReference type="PANTHER" id="PTHR14859:SF1">
    <property type="entry name" value="PGAP2-INTERACTING PROTEIN"/>
    <property type="match status" value="1"/>
</dbReference>
<organism evidence="2 3">
    <name type="scientific">Xylanimonas ulmi</name>
    <dbReference type="NCBI Taxonomy" id="228973"/>
    <lineage>
        <taxon>Bacteria</taxon>
        <taxon>Bacillati</taxon>
        <taxon>Actinomycetota</taxon>
        <taxon>Actinomycetes</taxon>
        <taxon>Micrococcales</taxon>
        <taxon>Promicromonosporaceae</taxon>
        <taxon>Xylanimonas</taxon>
    </lineage>
</organism>
<dbReference type="Gene3D" id="3.60.10.10">
    <property type="entry name" value="Endonuclease/exonuclease/phosphatase"/>
    <property type="match status" value="1"/>
</dbReference>
<dbReference type="Pfam" id="PF03372">
    <property type="entry name" value="Exo_endo_phos"/>
    <property type="match status" value="1"/>
</dbReference>
<dbReference type="GO" id="GO:0004519">
    <property type="term" value="F:endonuclease activity"/>
    <property type="evidence" value="ECO:0007669"/>
    <property type="project" value="UniProtKB-KW"/>
</dbReference>
<dbReference type="Proteomes" id="UP000293852">
    <property type="component" value="Unassembled WGS sequence"/>
</dbReference>
<dbReference type="GO" id="GO:0016020">
    <property type="term" value="C:membrane"/>
    <property type="evidence" value="ECO:0007669"/>
    <property type="project" value="GOC"/>
</dbReference>
<keyword evidence="2" id="KW-0269">Exonuclease</keyword>
<dbReference type="PANTHER" id="PTHR14859">
    <property type="entry name" value="CALCOFLUOR WHITE HYPERSENSITIVE PROTEIN PRECURSOR"/>
    <property type="match status" value="1"/>
</dbReference>
<sequence length="322" mass="34427">MSVRLATFNVRHARLPDETSDALALGRAVAGLDADVVALQEVDRHQVRSGGADLARVAAEAMGALDYRFAATIAGRVEPPRPGRGAPPEAPDPAEALAPLATARGRALPGAAAQVLRSPAGRAAARAYLSTWVSRHRARGDEPDAAPAYGVALLSRVPVREWRRVRLPLGALWPFGRLQLGHDEPRVALAAVVETPDGPLTVVTTHLSTGTTWNRRQLRWLVRRLRGAPRPLVLLGDLNIRDDEPAAITGWRELVDAPTYPRQRPRLRIDHVLVDDGVAPGSAPRPAVRSLGPARTLDLGISDHRAVVVDLARAAGAARAAM</sequence>
<dbReference type="InterPro" id="IPR005135">
    <property type="entry name" value="Endo/exonuclease/phosphatase"/>
</dbReference>
<dbReference type="InterPro" id="IPR051916">
    <property type="entry name" value="GPI-anchor_lipid_remodeler"/>
</dbReference>
<dbReference type="GO" id="GO:0004527">
    <property type="term" value="F:exonuclease activity"/>
    <property type="evidence" value="ECO:0007669"/>
    <property type="project" value="UniProtKB-KW"/>
</dbReference>
<comment type="caution">
    <text evidence="2">The sequence shown here is derived from an EMBL/GenBank/DDBJ whole genome shotgun (WGS) entry which is preliminary data.</text>
</comment>
<reference evidence="2 3" key="1">
    <citation type="submission" date="2019-02" db="EMBL/GenBank/DDBJ databases">
        <title>Sequencing the genomes of 1000 actinobacteria strains.</title>
        <authorList>
            <person name="Klenk H.-P."/>
        </authorList>
    </citation>
    <scope>NUCLEOTIDE SEQUENCE [LARGE SCALE GENOMIC DNA]</scope>
    <source>
        <strain evidence="2 3">DSM 16932</strain>
    </source>
</reference>
<proteinExistence type="predicted"/>
<evidence type="ECO:0000259" key="1">
    <source>
        <dbReference type="Pfam" id="PF03372"/>
    </source>
</evidence>
<dbReference type="OrthoDB" id="155529at2"/>
<dbReference type="InterPro" id="IPR036691">
    <property type="entry name" value="Endo/exonu/phosph_ase_sf"/>
</dbReference>
<evidence type="ECO:0000313" key="3">
    <source>
        <dbReference type="Proteomes" id="UP000293852"/>
    </source>
</evidence>
<keyword evidence="3" id="KW-1185">Reference proteome</keyword>
<name>A0A4Q7M932_9MICO</name>
<dbReference type="GO" id="GO:0006506">
    <property type="term" value="P:GPI anchor biosynthetic process"/>
    <property type="evidence" value="ECO:0007669"/>
    <property type="project" value="TreeGrafter"/>
</dbReference>
<keyword evidence="2" id="KW-0378">Hydrolase</keyword>
<dbReference type="AlphaFoldDB" id="A0A4Q7M932"/>
<keyword evidence="2" id="KW-0540">Nuclease</keyword>